<gene>
    <name evidence="5" type="ORF">ACFFF8_11570</name>
</gene>
<keyword evidence="6" id="KW-1185">Reference proteome</keyword>
<name>A0ABV6S7M1_9SPHN</name>
<reference evidence="5 6" key="1">
    <citation type="submission" date="2024-09" db="EMBL/GenBank/DDBJ databases">
        <authorList>
            <person name="Sun Q."/>
            <person name="Mori K."/>
        </authorList>
    </citation>
    <scope>NUCLEOTIDE SEQUENCE [LARGE SCALE GENOMIC DNA]</scope>
    <source>
        <strain evidence="5 6">CICC 11035S</strain>
    </source>
</reference>
<protein>
    <submittedName>
        <fullName evidence="5">DeoR/GlpR family DNA-binding transcription regulator</fullName>
    </submittedName>
</protein>
<dbReference type="Gene3D" id="1.10.10.10">
    <property type="entry name" value="Winged helix-like DNA-binding domain superfamily/Winged helix DNA-binding domain"/>
    <property type="match status" value="1"/>
</dbReference>
<dbReference type="Proteomes" id="UP001589858">
    <property type="component" value="Unassembled WGS sequence"/>
</dbReference>
<sequence length="258" mass="27021">MSNDPPLARRDQIAARLADGQSVSSATLAAEFGMSEDAIRRDLRLLAAQGLCRRVYGGALPLQIGSIPFDQRSGEDRDRKFALARRGAELIEPGEFVFLDNGSTNLLIVDALPDEIELTIATNSLAIASALARRPDIGLLMVGGAVDPLVGGCVDAGAVQAVAMMNIDRCFLGACSVSTEGGVSAFEIADATFKRALADSSQRVIVLATNEKLGTSAPHRILPTDRIDQLVIEHDAPDGPASELTAHGAALLRAAPAP</sequence>
<keyword evidence="2" id="KW-0805">Transcription regulation</keyword>
<dbReference type="Pfam" id="PF00455">
    <property type="entry name" value="DeoRC"/>
    <property type="match status" value="1"/>
</dbReference>
<dbReference type="InterPro" id="IPR037171">
    <property type="entry name" value="NagB/RpiA_transferase-like"/>
</dbReference>
<dbReference type="SUPFAM" id="SSF46785">
    <property type="entry name" value="Winged helix' DNA-binding domain"/>
    <property type="match status" value="1"/>
</dbReference>
<dbReference type="PANTHER" id="PTHR30363">
    <property type="entry name" value="HTH-TYPE TRANSCRIPTIONAL REGULATOR SRLR-RELATED"/>
    <property type="match status" value="1"/>
</dbReference>
<keyword evidence="3" id="KW-0804">Transcription</keyword>
<dbReference type="PROSITE" id="PS51000">
    <property type="entry name" value="HTH_DEOR_2"/>
    <property type="match status" value="1"/>
</dbReference>
<dbReference type="EMBL" id="JBHLTM010000043">
    <property type="protein sequence ID" value="MFC0685237.1"/>
    <property type="molecule type" value="Genomic_DNA"/>
</dbReference>
<keyword evidence="1" id="KW-0678">Repressor</keyword>
<comment type="caution">
    <text evidence="5">The sequence shown here is derived from an EMBL/GenBank/DDBJ whole genome shotgun (WGS) entry which is preliminary data.</text>
</comment>
<evidence type="ECO:0000256" key="1">
    <source>
        <dbReference type="ARBA" id="ARBA00022491"/>
    </source>
</evidence>
<dbReference type="InterPro" id="IPR014036">
    <property type="entry name" value="DeoR-like_C"/>
</dbReference>
<evidence type="ECO:0000313" key="6">
    <source>
        <dbReference type="Proteomes" id="UP001589858"/>
    </source>
</evidence>
<dbReference type="PRINTS" id="PR00037">
    <property type="entry name" value="HTHLACR"/>
</dbReference>
<keyword evidence="5" id="KW-0238">DNA-binding</keyword>
<dbReference type="PANTHER" id="PTHR30363:SF4">
    <property type="entry name" value="GLYCEROL-3-PHOSPHATE REGULON REPRESSOR"/>
    <property type="match status" value="1"/>
</dbReference>
<dbReference type="InterPro" id="IPR036388">
    <property type="entry name" value="WH-like_DNA-bd_sf"/>
</dbReference>
<dbReference type="InterPro" id="IPR036390">
    <property type="entry name" value="WH_DNA-bd_sf"/>
</dbReference>
<dbReference type="RefSeq" id="WP_267222692.1">
    <property type="nucleotide sequence ID" value="NZ_JAPCWC010000017.1"/>
</dbReference>
<evidence type="ECO:0000256" key="3">
    <source>
        <dbReference type="ARBA" id="ARBA00023163"/>
    </source>
</evidence>
<accession>A0ABV6S7M1</accession>
<proteinExistence type="predicted"/>
<dbReference type="SMART" id="SM00420">
    <property type="entry name" value="HTH_DEOR"/>
    <property type="match status" value="1"/>
</dbReference>
<dbReference type="SUPFAM" id="SSF100950">
    <property type="entry name" value="NagB/RpiA/CoA transferase-like"/>
    <property type="match status" value="1"/>
</dbReference>
<dbReference type="GO" id="GO:0003677">
    <property type="term" value="F:DNA binding"/>
    <property type="evidence" value="ECO:0007669"/>
    <property type="project" value="UniProtKB-KW"/>
</dbReference>
<dbReference type="Gene3D" id="3.40.50.1360">
    <property type="match status" value="1"/>
</dbReference>
<dbReference type="InterPro" id="IPR001034">
    <property type="entry name" value="DeoR_HTH"/>
</dbReference>
<evidence type="ECO:0000259" key="4">
    <source>
        <dbReference type="PROSITE" id="PS51000"/>
    </source>
</evidence>
<evidence type="ECO:0000313" key="5">
    <source>
        <dbReference type="EMBL" id="MFC0685237.1"/>
    </source>
</evidence>
<dbReference type="Pfam" id="PF08220">
    <property type="entry name" value="HTH_DeoR"/>
    <property type="match status" value="1"/>
</dbReference>
<evidence type="ECO:0000256" key="2">
    <source>
        <dbReference type="ARBA" id="ARBA00023015"/>
    </source>
</evidence>
<dbReference type="SMART" id="SM01134">
    <property type="entry name" value="DeoRC"/>
    <property type="match status" value="1"/>
</dbReference>
<organism evidence="5 6">
    <name type="scientific">Novosphingobium clariflavum</name>
    <dbReference type="NCBI Taxonomy" id="2029884"/>
    <lineage>
        <taxon>Bacteria</taxon>
        <taxon>Pseudomonadati</taxon>
        <taxon>Pseudomonadota</taxon>
        <taxon>Alphaproteobacteria</taxon>
        <taxon>Sphingomonadales</taxon>
        <taxon>Sphingomonadaceae</taxon>
        <taxon>Novosphingobium</taxon>
    </lineage>
</organism>
<feature type="domain" description="HTH deoR-type" evidence="4">
    <location>
        <begin position="6"/>
        <end position="61"/>
    </location>
</feature>
<dbReference type="InterPro" id="IPR050313">
    <property type="entry name" value="Carb_Metab_HTH_regulators"/>
</dbReference>